<keyword evidence="3" id="KW-1185">Reference proteome</keyword>
<dbReference type="EMBL" id="JANJYJ010000004">
    <property type="protein sequence ID" value="KAK3217730.1"/>
    <property type="molecule type" value="Genomic_DNA"/>
</dbReference>
<dbReference type="InterPro" id="IPR000477">
    <property type="entry name" value="RT_dom"/>
</dbReference>
<protein>
    <recommendedName>
        <fullName evidence="1">Reverse transcriptase domain-containing protein</fullName>
    </recommendedName>
</protein>
<dbReference type="Pfam" id="PF00078">
    <property type="entry name" value="RVT_1"/>
    <property type="match status" value="1"/>
</dbReference>
<dbReference type="Proteomes" id="UP001281410">
    <property type="component" value="Unassembled WGS sequence"/>
</dbReference>
<feature type="domain" description="Reverse transcriptase" evidence="1">
    <location>
        <begin position="255"/>
        <end position="366"/>
    </location>
</feature>
<reference evidence="2" key="1">
    <citation type="journal article" date="2023" name="Plant J.">
        <title>Genome sequences and population genomics provide insights into the demographic history, inbreeding, and mutation load of two 'living fossil' tree species of Dipteronia.</title>
        <authorList>
            <person name="Feng Y."/>
            <person name="Comes H.P."/>
            <person name="Chen J."/>
            <person name="Zhu S."/>
            <person name="Lu R."/>
            <person name="Zhang X."/>
            <person name="Li P."/>
            <person name="Qiu J."/>
            <person name="Olsen K.M."/>
            <person name="Qiu Y."/>
        </authorList>
    </citation>
    <scope>NUCLEOTIDE SEQUENCE</scope>
    <source>
        <strain evidence="2">NBL</strain>
    </source>
</reference>
<comment type="caution">
    <text evidence="2">The sequence shown here is derived from an EMBL/GenBank/DDBJ whole genome shotgun (WGS) entry which is preliminary data.</text>
</comment>
<evidence type="ECO:0000313" key="3">
    <source>
        <dbReference type="Proteomes" id="UP001281410"/>
    </source>
</evidence>
<dbReference type="AlphaFoldDB" id="A0AAE0AHA6"/>
<organism evidence="2 3">
    <name type="scientific">Dipteronia sinensis</name>
    <dbReference type="NCBI Taxonomy" id="43782"/>
    <lineage>
        <taxon>Eukaryota</taxon>
        <taxon>Viridiplantae</taxon>
        <taxon>Streptophyta</taxon>
        <taxon>Embryophyta</taxon>
        <taxon>Tracheophyta</taxon>
        <taxon>Spermatophyta</taxon>
        <taxon>Magnoliopsida</taxon>
        <taxon>eudicotyledons</taxon>
        <taxon>Gunneridae</taxon>
        <taxon>Pentapetalae</taxon>
        <taxon>rosids</taxon>
        <taxon>malvids</taxon>
        <taxon>Sapindales</taxon>
        <taxon>Sapindaceae</taxon>
        <taxon>Hippocastanoideae</taxon>
        <taxon>Acereae</taxon>
        <taxon>Dipteronia</taxon>
    </lineage>
</organism>
<accession>A0AAE0AHA6</accession>
<name>A0AAE0AHA6_9ROSI</name>
<dbReference type="PANTHER" id="PTHR33116">
    <property type="entry name" value="REVERSE TRANSCRIPTASE ZINC-BINDING DOMAIN-CONTAINING PROTEIN-RELATED-RELATED"/>
    <property type="match status" value="1"/>
</dbReference>
<evidence type="ECO:0000259" key="1">
    <source>
        <dbReference type="Pfam" id="PF00078"/>
    </source>
</evidence>
<proteinExistence type="predicted"/>
<sequence length="668" mass="77026">MSTLLMLKGKERIFGIFSLIVNALFPSLNASGETLTVPWIHLREEVLRNKRLKLLADLWKGPRLEEQLWRQKWRVSWLKEGDKNTKIFHLTANGRKRGKFISDIYLDGVKCSEPSLVRKRVFYFFSNHYKNVCWERFKIRGLGVQHLSLTSSKALGIQFSEEEVWTAFSECDGNKASGPGYFNLNFVKAYWGLIKKDFMAFTSGFHNDGFIISDLNNTFIALIPKRVNPGNIRDYMPINLVGSIYKIMAKVLENRLKKLLILVNGNPTGEFEIQRGLHQGDSLSHFLFNLVTEGLNCLFKRAYELNMIKGITFCEDAVHISHLQFADDTILFLEPREEFMSNAKRILRCFELASGLKINFHKSCVVRIRFPLGARPSSMGFWKPVLQRIENRLASWKTGFLSKRGRLTLIKSVILSIPTYFMSLFKIPGDSVIKKKIHFVDWTSVYYRKSLGGLRIGRISHKNISLLAKWVWRFGFEFPPLWKRVICAKYGLDSKLLVWNWNCSAKASNFVKAIGSLFSANSISAKILDVGLKIVMGNGATTKFWVDVKSEYRCLKEVFPLIFTLDCRKEGPVSEFGKWNGDLWIWQFKSVESSVLCVVWSSWAARNQMVFNGKVLSLDHFVDTVKFRATWWFEHLEKGCIEPITHLLLDLKERSVDLGIVKKRKTEA</sequence>
<gene>
    <name evidence="2" type="ORF">Dsin_011700</name>
</gene>
<evidence type="ECO:0000313" key="2">
    <source>
        <dbReference type="EMBL" id="KAK3217730.1"/>
    </source>
</evidence>
<dbReference type="PANTHER" id="PTHR33116:SF78">
    <property type="entry name" value="OS12G0587133 PROTEIN"/>
    <property type="match status" value="1"/>
</dbReference>